<keyword evidence="4" id="KW-0671">Queuosine biosynthesis</keyword>
<dbReference type="AlphaFoldDB" id="A0A381ZQJ5"/>
<keyword evidence="1" id="KW-0411">Iron-sulfur</keyword>
<keyword evidence="2" id="KW-0963">Cytoplasm</keyword>
<keyword evidence="1" id="KW-0408">Iron</keyword>
<evidence type="ECO:0000256" key="4">
    <source>
        <dbReference type="ARBA" id="ARBA00022785"/>
    </source>
</evidence>
<evidence type="ECO:0000256" key="5">
    <source>
        <dbReference type="ARBA" id="ARBA00023002"/>
    </source>
</evidence>
<evidence type="ECO:0000256" key="2">
    <source>
        <dbReference type="ARBA" id="ARBA00022490"/>
    </source>
</evidence>
<dbReference type="NCBIfam" id="TIGR00276">
    <property type="entry name" value="tRNA epoxyqueuosine(34) reductase QueG"/>
    <property type="match status" value="1"/>
</dbReference>
<keyword evidence="1" id="KW-0004">4Fe-4S</keyword>
<dbReference type="InterPro" id="IPR004453">
    <property type="entry name" value="QueG"/>
</dbReference>
<dbReference type="Pfam" id="PF08331">
    <property type="entry name" value="QueG_DUF1730"/>
    <property type="match status" value="1"/>
</dbReference>
<evidence type="ECO:0000313" key="7">
    <source>
        <dbReference type="EMBL" id="SVA91516.1"/>
    </source>
</evidence>
<organism evidence="7">
    <name type="scientific">marine metagenome</name>
    <dbReference type="NCBI Taxonomy" id="408172"/>
    <lineage>
        <taxon>unclassified sequences</taxon>
        <taxon>metagenomes</taxon>
        <taxon>ecological metagenomes</taxon>
    </lineage>
</organism>
<name>A0A381ZQJ5_9ZZZZ</name>
<accession>A0A381ZQJ5</accession>
<dbReference type="PANTHER" id="PTHR30002:SF4">
    <property type="entry name" value="EPOXYQUEUOSINE REDUCTASE"/>
    <property type="match status" value="1"/>
</dbReference>
<reference evidence="7" key="1">
    <citation type="submission" date="2018-05" db="EMBL/GenBank/DDBJ databases">
        <authorList>
            <person name="Lanie J.A."/>
            <person name="Ng W.-L."/>
            <person name="Kazmierczak K.M."/>
            <person name="Andrzejewski T.M."/>
            <person name="Davidsen T.M."/>
            <person name="Wayne K.J."/>
            <person name="Tettelin H."/>
            <person name="Glass J.I."/>
            <person name="Rusch D."/>
            <person name="Podicherti R."/>
            <person name="Tsui H.-C.T."/>
            <person name="Winkler M.E."/>
        </authorList>
    </citation>
    <scope>NUCLEOTIDE SEQUENCE</scope>
</reference>
<dbReference type="Pfam" id="PF13484">
    <property type="entry name" value="Fer4_16"/>
    <property type="match status" value="1"/>
</dbReference>
<dbReference type="PROSITE" id="PS51379">
    <property type="entry name" value="4FE4S_FER_2"/>
    <property type="match status" value="1"/>
</dbReference>
<dbReference type="InterPro" id="IPR017896">
    <property type="entry name" value="4Fe4S_Fe-S-bd"/>
</dbReference>
<feature type="domain" description="4Fe-4S ferredoxin-type" evidence="6">
    <location>
        <begin position="186"/>
        <end position="218"/>
    </location>
</feature>
<dbReference type="GO" id="GO:0052693">
    <property type="term" value="F:epoxyqueuosine reductase activity"/>
    <property type="evidence" value="ECO:0007669"/>
    <property type="project" value="TreeGrafter"/>
</dbReference>
<keyword evidence="3" id="KW-0819">tRNA processing</keyword>
<dbReference type="SUPFAM" id="SSF54862">
    <property type="entry name" value="4Fe-4S ferredoxins"/>
    <property type="match status" value="1"/>
</dbReference>
<dbReference type="HAMAP" id="MF_00916">
    <property type="entry name" value="QueG"/>
    <property type="match status" value="1"/>
</dbReference>
<gene>
    <name evidence="7" type="ORF">METZ01_LOCUS144370</name>
</gene>
<evidence type="ECO:0000256" key="1">
    <source>
        <dbReference type="ARBA" id="ARBA00022485"/>
    </source>
</evidence>
<keyword evidence="1" id="KW-0479">Metal-binding</keyword>
<evidence type="ECO:0000259" key="6">
    <source>
        <dbReference type="PROSITE" id="PS51379"/>
    </source>
</evidence>
<dbReference type="PANTHER" id="PTHR30002">
    <property type="entry name" value="EPOXYQUEUOSINE REDUCTASE"/>
    <property type="match status" value="1"/>
</dbReference>
<dbReference type="GO" id="GO:0051539">
    <property type="term" value="F:4 iron, 4 sulfur cluster binding"/>
    <property type="evidence" value="ECO:0007669"/>
    <property type="project" value="UniProtKB-KW"/>
</dbReference>
<dbReference type="Gene3D" id="3.30.70.20">
    <property type="match status" value="1"/>
</dbReference>
<protein>
    <recommendedName>
        <fullName evidence="6">4Fe-4S ferredoxin-type domain-containing protein</fullName>
    </recommendedName>
</protein>
<dbReference type="InterPro" id="IPR013542">
    <property type="entry name" value="QueG_DUF1730"/>
</dbReference>
<evidence type="ECO:0000256" key="3">
    <source>
        <dbReference type="ARBA" id="ARBA00022694"/>
    </source>
</evidence>
<proteinExistence type="inferred from homology"/>
<dbReference type="EMBL" id="UINC01022261">
    <property type="protein sequence ID" value="SVA91516.1"/>
    <property type="molecule type" value="Genomic_DNA"/>
</dbReference>
<sequence>MTPPVPPSVDLQQLKTKIRCWSGELGFDGIGISDTEIGDAEQYLFSWLKGNYHGEMGSLARHGTQRSRPAELIPGTIRVITVRMNYWCDTASSATAILSDPEAAYISRYALGRDYHKVMRRKLQKLADRITSEIEGYQFRAFVDSAPVMEKPLGVKSGLGWMGKHTNLIDRDTGSWFFLGELYTDLPLPFDTPQKDNCGNCTRCITACPTNAITAPYELDARLCISYLTIEHKSTIPEPLRALIGNRIFGCDDCQLVCPWNRDAAQTQLTDFAPRHDLDASALIELFQWSEGEFDRKTAGSPIRRAGYECWLRNLAIALGNAPTSKRVTDTLMLRINHSSPLVREHTTWALQRHGVLD</sequence>
<dbReference type="InterPro" id="IPR017900">
    <property type="entry name" value="4Fe4S_Fe_S_CS"/>
</dbReference>
<dbReference type="PROSITE" id="PS00198">
    <property type="entry name" value="4FE4S_FER_1"/>
    <property type="match status" value="1"/>
</dbReference>
<keyword evidence="5" id="KW-0560">Oxidoreductase</keyword>
<dbReference type="GO" id="GO:0008616">
    <property type="term" value="P:tRNA queuosine(34) biosynthetic process"/>
    <property type="evidence" value="ECO:0007669"/>
    <property type="project" value="UniProtKB-KW"/>
</dbReference>